<evidence type="ECO:0000313" key="5">
    <source>
        <dbReference type="Proteomes" id="UP000681722"/>
    </source>
</evidence>
<dbReference type="EMBL" id="CAJOBC010027733">
    <property type="protein sequence ID" value="CAF4075712.1"/>
    <property type="molecule type" value="Genomic_DNA"/>
</dbReference>
<dbReference type="EMBL" id="CAJOBC010023320">
    <property type="protein sequence ID" value="CAF4058823.1"/>
    <property type="molecule type" value="Genomic_DNA"/>
</dbReference>
<accession>A0A8S2PW39</accession>
<reference evidence="3" key="1">
    <citation type="submission" date="2021-02" db="EMBL/GenBank/DDBJ databases">
        <authorList>
            <person name="Nowell W R."/>
        </authorList>
    </citation>
    <scope>NUCLEOTIDE SEQUENCE</scope>
</reference>
<dbReference type="EMBL" id="CAJOBC010080145">
    <property type="protein sequence ID" value="CAF4271690.1"/>
    <property type="molecule type" value="Genomic_DNA"/>
</dbReference>
<dbReference type="Proteomes" id="UP000681722">
    <property type="component" value="Unassembled WGS sequence"/>
</dbReference>
<organism evidence="3 5">
    <name type="scientific">Didymodactylos carnosus</name>
    <dbReference type="NCBI Taxonomy" id="1234261"/>
    <lineage>
        <taxon>Eukaryota</taxon>
        <taxon>Metazoa</taxon>
        <taxon>Spiralia</taxon>
        <taxon>Gnathifera</taxon>
        <taxon>Rotifera</taxon>
        <taxon>Eurotatoria</taxon>
        <taxon>Bdelloidea</taxon>
        <taxon>Philodinida</taxon>
        <taxon>Philodinidae</taxon>
        <taxon>Didymodactylos</taxon>
    </lineage>
</organism>
<name>A0A8S2PW39_9BILA</name>
<dbReference type="EMBL" id="CAJOBC010025064">
    <property type="protein sequence ID" value="CAF4065691.1"/>
    <property type="molecule type" value="Genomic_DNA"/>
</dbReference>
<evidence type="ECO:0000313" key="3">
    <source>
        <dbReference type="EMBL" id="CAF4075712.1"/>
    </source>
</evidence>
<proteinExistence type="predicted"/>
<evidence type="ECO:0000313" key="4">
    <source>
        <dbReference type="EMBL" id="CAF4271690.1"/>
    </source>
</evidence>
<comment type="caution">
    <text evidence="3">The sequence shown here is derived from an EMBL/GenBank/DDBJ whole genome shotgun (WGS) entry which is preliminary data.</text>
</comment>
<feature type="non-terminal residue" evidence="3">
    <location>
        <position position="9"/>
    </location>
</feature>
<protein>
    <submittedName>
        <fullName evidence="3">Uncharacterized protein</fullName>
    </submittedName>
</protein>
<sequence>MKSGETLME</sequence>
<gene>
    <name evidence="1" type="ORF">SRO942_LOCUS27339</name>
    <name evidence="2" type="ORF">SRO942_LOCUS27567</name>
    <name evidence="3" type="ORF">SRO942_LOCUS27882</name>
    <name evidence="4" type="ORF">SRO942_LOCUS32888</name>
</gene>
<evidence type="ECO:0000313" key="1">
    <source>
        <dbReference type="EMBL" id="CAF4058823.1"/>
    </source>
</evidence>
<evidence type="ECO:0000313" key="2">
    <source>
        <dbReference type="EMBL" id="CAF4065691.1"/>
    </source>
</evidence>